<evidence type="ECO:0000256" key="4">
    <source>
        <dbReference type="ARBA" id="ARBA00012037"/>
    </source>
</evidence>
<evidence type="ECO:0000256" key="7">
    <source>
        <dbReference type="ARBA" id="ARBA00022679"/>
    </source>
</evidence>
<feature type="transmembrane region" description="Helical" evidence="13">
    <location>
        <begin position="231"/>
        <end position="263"/>
    </location>
</feature>
<dbReference type="EC" id="2.4.2.46" evidence="4"/>
<dbReference type="Proteomes" id="UP000776650">
    <property type="component" value="Unassembled WGS sequence"/>
</dbReference>
<keyword evidence="8 13" id="KW-0812">Transmembrane</keyword>
<evidence type="ECO:0000256" key="1">
    <source>
        <dbReference type="ARBA" id="ARBA00004651"/>
    </source>
</evidence>
<keyword evidence="6" id="KW-1003">Cell membrane</keyword>
<comment type="caution">
    <text evidence="16">The sequence shown here is derived from an EMBL/GenBank/DDBJ whole genome shotgun (WGS) entry which is preliminary data.</text>
</comment>
<feature type="non-terminal residue" evidence="16">
    <location>
        <position position="629"/>
    </location>
</feature>
<evidence type="ECO:0000256" key="9">
    <source>
        <dbReference type="ARBA" id="ARBA00022989"/>
    </source>
</evidence>
<evidence type="ECO:0000259" key="15">
    <source>
        <dbReference type="Pfam" id="PF12250"/>
    </source>
</evidence>
<feature type="transmembrane region" description="Helical" evidence="13">
    <location>
        <begin position="46"/>
        <end position="63"/>
    </location>
</feature>
<dbReference type="GO" id="GO:0005886">
    <property type="term" value="C:plasma membrane"/>
    <property type="evidence" value="ECO:0007669"/>
    <property type="project" value="UniProtKB-SubCell"/>
</dbReference>
<sequence length="629" mass="65542">MGTARTIGSTAAGIGGAVVAAGAMTAAALGGAALIDFPTPSNLPQMAMSTLVVAVAALALWTAGSRRLPEWSRTAAGLLAPAAGTAIHQSFLLYGTSHYLNGIGGDQLNRVAYLGRFASSPALADAFYRDAAPFYPAGWFWIGGRIADLIGVPAWEFYKPFAIFTMALAASFAFLAWRALAGSRIAVPLALATAAVGLALAAYEPYSWLFIALLPAVAVWAQRIAEPRYLAYTGVFLGLAAITYTLIAAIGVVIVTAGAAISFARTPRDGRGTRLRVVASWVAAGVVSALIALLFWTPYLLAVLSGDGHERSVATDFAPEDAAQWPLPMLSDTGLVVLSLAGLVWLAWTVGGAFRGRGKVAGSAGSVGAAGSVDSASDSPSNGTGDVSPATLRIAFALAIMVLSGYAWFALSGLRAMTGSTLLPFRLTPVITLAFACAGVFALRAAWRHARAWGEANDRGPRVAALAFALVAVIVVHAAQSVSEEDAEFSDNARSAPGEPTAVVEAISDVTGGAEPQDLVVLSDDTSLYMFHPYWAFQAPAAAYAAPTGEYEKRNELIEGWSKATDGQKLADALRGGEFPGPDVLVLTPVQGPGGEMWKYDEVVNTMPLEGNIRQVPIEFDPKLFADTE</sequence>
<dbReference type="RefSeq" id="WP_303911095.1">
    <property type="nucleotide sequence ID" value="NZ_DYXM01000074.1"/>
</dbReference>
<gene>
    <name evidence="16" type="ORF">K8V11_03930</name>
</gene>
<evidence type="ECO:0000256" key="6">
    <source>
        <dbReference type="ARBA" id="ARBA00022475"/>
    </source>
</evidence>
<dbReference type="Pfam" id="PF12250">
    <property type="entry name" value="AftA_N"/>
    <property type="match status" value="2"/>
</dbReference>
<dbReference type="GO" id="GO:0044038">
    <property type="term" value="P:cell wall macromolecule biosynthetic process"/>
    <property type="evidence" value="ECO:0007669"/>
    <property type="project" value="InterPro"/>
</dbReference>
<feature type="transmembrane region" description="Helical" evidence="13">
    <location>
        <begin position="390"/>
        <end position="411"/>
    </location>
</feature>
<keyword evidence="10 13" id="KW-0472">Membrane</keyword>
<feature type="domain" description="Arabinofuranosyltransferase AftA N-terminal" evidence="15">
    <location>
        <begin position="48"/>
        <end position="347"/>
    </location>
</feature>
<evidence type="ECO:0000256" key="12">
    <source>
        <dbReference type="ARBA" id="ARBA00034030"/>
    </source>
</evidence>
<evidence type="ECO:0000256" key="3">
    <source>
        <dbReference type="ARBA" id="ARBA00009655"/>
    </source>
</evidence>
<evidence type="ECO:0000313" key="16">
    <source>
        <dbReference type="EMBL" id="HJE90140.1"/>
    </source>
</evidence>
<comment type="similarity">
    <text evidence="3">Belongs to the glycosyltransferase 85 family.</text>
</comment>
<dbReference type="Pfam" id="PF12249">
    <property type="entry name" value="AftA_C"/>
    <property type="match status" value="1"/>
</dbReference>
<keyword evidence="9 13" id="KW-1133">Transmembrane helix</keyword>
<reference evidence="16" key="2">
    <citation type="submission" date="2021-09" db="EMBL/GenBank/DDBJ databases">
        <authorList>
            <person name="Gilroy R."/>
        </authorList>
    </citation>
    <scope>NUCLEOTIDE SEQUENCE</scope>
    <source>
        <strain evidence="16">ChiGjej1B1-18357</strain>
    </source>
</reference>
<evidence type="ECO:0000313" key="17">
    <source>
        <dbReference type="Proteomes" id="UP000776650"/>
    </source>
</evidence>
<evidence type="ECO:0000256" key="5">
    <source>
        <dbReference type="ARBA" id="ARBA00020482"/>
    </source>
</evidence>
<accession>A0A921JXC9</accession>
<dbReference type="AlphaFoldDB" id="A0A921JXC9"/>
<proteinExistence type="inferred from homology"/>
<comment type="pathway">
    <text evidence="2">Cell wall biogenesis; cell wall polysaccharide biosynthesis.</text>
</comment>
<evidence type="ECO:0000256" key="11">
    <source>
        <dbReference type="ARBA" id="ARBA00033184"/>
    </source>
</evidence>
<feature type="domain" description="Arabinofuranosyltransferase AftA N-terminal" evidence="15">
    <location>
        <begin position="394"/>
        <end position="470"/>
    </location>
</feature>
<feature type="domain" description="Arabinofuranosyltransferase AftA C-terminal" evidence="14">
    <location>
        <begin position="502"/>
        <end position="628"/>
    </location>
</feature>
<evidence type="ECO:0000256" key="2">
    <source>
        <dbReference type="ARBA" id="ARBA00004776"/>
    </source>
</evidence>
<reference evidence="16" key="1">
    <citation type="journal article" date="2021" name="PeerJ">
        <title>Extensive microbial diversity within the chicken gut microbiome revealed by metagenomics and culture.</title>
        <authorList>
            <person name="Gilroy R."/>
            <person name="Ravi A."/>
            <person name="Getino M."/>
            <person name="Pursley I."/>
            <person name="Horton D.L."/>
            <person name="Alikhan N.F."/>
            <person name="Baker D."/>
            <person name="Gharbi K."/>
            <person name="Hall N."/>
            <person name="Watson M."/>
            <person name="Adriaenssens E.M."/>
            <person name="Foster-Nyarko E."/>
            <person name="Jarju S."/>
            <person name="Secka A."/>
            <person name="Antonio M."/>
            <person name="Oren A."/>
            <person name="Chaudhuri R.R."/>
            <person name="La Ragione R."/>
            <person name="Hildebrand F."/>
            <person name="Pallen M.J."/>
        </authorList>
    </citation>
    <scope>NUCLEOTIDE SEQUENCE</scope>
    <source>
        <strain evidence="16">ChiGjej1B1-18357</strain>
    </source>
</reference>
<evidence type="ECO:0000256" key="8">
    <source>
        <dbReference type="ARBA" id="ARBA00022692"/>
    </source>
</evidence>
<dbReference type="GO" id="GO:0016757">
    <property type="term" value="F:glycosyltransferase activity"/>
    <property type="evidence" value="ECO:0007669"/>
    <property type="project" value="InterPro"/>
</dbReference>
<dbReference type="InterPro" id="IPR020963">
    <property type="entry name" value="ArabinofuranosylTrfase_AftA_N"/>
</dbReference>
<dbReference type="EMBL" id="DYXM01000074">
    <property type="protein sequence ID" value="HJE90140.1"/>
    <property type="molecule type" value="Genomic_DNA"/>
</dbReference>
<name>A0A921JXC9_9ACTN</name>
<evidence type="ECO:0000259" key="14">
    <source>
        <dbReference type="Pfam" id="PF12249"/>
    </source>
</evidence>
<feature type="transmembrane region" description="Helical" evidence="13">
    <location>
        <begin position="463"/>
        <end position="482"/>
    </location>
</feature>
<protein>
    <recommendedName>
        <fullName evidence="5">Galactan 5-O-arabinofuranosyltransferase</fullName>
        <ecNumber evidence="4">2.4.2.46</ecNumber>
    </recommendedName>
    <alternativeName>
        <fullName evidence="11">Arabinofuranosyltransferase AftA</fullName>
    </alternativeName>
</protein>
<feature type="transmembrane region" description="Helical" evidence="13">
    <location>
        <begin position="185"/>
        <end position="203"/>
    </location>
</feature>
<comment type="subcellular location">
    <subcellularLocation>
        <location evidence="1">Cell membrane</location>
        <topology evidence="1">Multi-pass membrane protein</topology>
    </subcellularLocation>
</comment>
<feature type="transmembrane region" description="Helical" evidence="13">
    <location>
        <begin position="275"/>
        <end position="296"/>
    </location>
</feature>
<evidence type="ECO:0000256" key="10">
    <source>
        <dbReference type="ARBA" id="ARBA00023136"/>
    </source>
</evidence>
<organism evidence="16 17">
    <name type="scientific">Dietzia timorensis</name>
    <dbReference type="NCBI Taxonomy" id="499555"/>
    <lineage>
        <taxon>Bacteria</taxon>
        <taxon>Bacillati</taxon>
        <taxon>Actinomycetota</taxon>
        <taxon>Actinomycetes</taxon>
        <taxon>Mycobacteriales</taxon>
        <taxon>Dietziaceae</taxon>
        <taxon>Dietzia</taxon>
    </lineage>
</organism>
<keyword evidence="7" id="KW-0808">Transferase</keyword>
<feature type="transmembrane region" description="Helical" evidence="13">
    <location>
        <begin position="335"/>
        <end position="354"/>
    </location>
</feature>
<dbReference type="InterPro" id="IPR020959">
    <property type="entry name" value="ArabinofuranosylTrfase_AftA_C"/>
</dbReference>
<feature type="transmembrane region" description="Helical" evidence="13">
    <location>
        <begin position="161"/>
        <end position="179"/>
    </location>
</feature>
<feature type="transmembrane region" description="Helical" evidence="13">
    <location>
        <begin position="12"/>
        <end position="34"/>
    </location>
</feature>
<feature type="transmembrane region" description="Helical" evidence="13">
    <location>
        <begin position="423"/>
        <end position="443"/>
    </location>
</feature>
<evidence type="ECO:0000256" key="13">
    <source>
        <dbReference type="SAM" id="Phobius"/>
    </source>
</evidence>
<comment type="catalytic activity">
    <reaction evidence="12">
        <text>Adds an alpha-D-arabinofuranosyl group from trans,octacis-decaprenylphospho-beta-D-arabinofuranose at the 5-O-position of the eighth, tenth and twelfth galactofuranose unit of the galactofuranan chain of [beta-D-galactofuranosyl-(1-&gt;5)-beta-D-galactofuranosyl-(1-&gt;6)]14-beta-D-galactofuranosyl-(1-&gt;5)-beta-D-galactofuranosyl-(1-&gt;4)-alpha-L-rhamnopyranosyl-(1-&gt;3)-N-acetyl-alpha-D-glucosaminyl-diphospho-trans,octacis-decaprenol.</text>
        <dbReference type="EC" id="2.4.2.46"/>
    </reaction>
</comment>